<evidence type="ECO:0000313" key="4">
    <source>
        <dbReference type="Proteomes" id="UP000217935"/>
    </source>
</evidence>
<keyword evidence="2" id="KW-0732">Signal</keyword>
<dbReference type="OrthoDB" id="9773411at2"/>
<dbReference type="KEGG" id="ceh:CEW89_15630"/>
<evidence type="ECO:0008006" key="5">
    <source>
        <dbReference type="Google" id="ProtNLM"/>
    </source>
</evidence>
<feature type="chain" id="PRO_5013284959" description="Flagellar motor protein MotB" evidence="2">
    <location>
        <begin position="32"/>
        <end position="1196"/>
    </location>
</feature>
<evidence type="ECO:0000256" key="1">
    <source>
        <dbReference type="SAM" id="MobiDB-lite"/>
    </source>
</evidence>
<dbReference type="SUPFAM" id="SSF56935">
    <property type="entry name" value="Porins"/>
    <property type="match status" value="2"/>
</dbReference>
<dbReference type="EMBL" id="CP022196">
    <property type="protein sequence ID" value="ATG48876.1"/>
    <property type="molecule type" value="Genomic_DNA"/>
</dbReference>
<proteinExistence type="predicted"/>
<dbReference type="Proteomes" id="UP000217935">
    <property type="component" value="Chromosome"/>
</dbReference>
<dbReference type="RefSeq" id="WP_096806518.1">
    <property type="nucleotide sequence ID" value="NZ_CP022196.1"/>
</dbReference>
<organism evidence="3 4">
    <name type="scientific">Celeribacter ethanolicus</name>
    <dbReference type="NCBI Taxonomy" id="1758178"/>
    <lineage>
        <taxon>Bacteria</taxon>
        <taxon>Pseudomonadati</taxon>
        <taxon>Pseudomonadota</taxon>
        <taxon>Alphaproteobacteria</taxon>
        <taxon>Rhodobacterales</taxon>
        <taxon>Roseobacteraceae</taxon>
        <taxon>Celeribacter</taxon>
    </lineage>
</organism>
<keyword evidence="4" id="KW-1185">Reference proteome</keyword>
<feature type="signal peptide" evidence="2">
    <location>
        <begin position="1"/>
        <end position="31"/>
    </location>
</feature>
<gene>
    <name evidence="3" type="ORF">CEW89_15630</name>
</gene>
<accession>A0A291GFT9</accession>
<evidence type="ECO:0000256" key="2">
    <source>
        <dbReference type="SAM" id="SignalP"/>
    </source>
</evidence>
<name>A0A291GFT9_9RHOB</name>
<dbReference type="AlphaFoldDB" id="A0A291GFT9"/>
<dbReference type="STRING" id="1758178.GCA_001550095_02994"/>
<evidence type="ECO:0000313" key="3">
    <source>
        <dbReference type="EMBL" id="ATG48876.1"/>
    </source>
</evidence>
<feature type="region of interest" description="Disordered" evidence="1">
    <location>
        <begin position="219"/>
        <end position="239"/>
    </location>
</feature>
<protein>
    <recommendedName>
        <fullName evidence="5">Flagellar motor protein MotB</fullName>
    </recommendedName>
</protein>
<reference evidence="3 4" key="1">
    <citation type="submission" date="2017-06" db="EMBL/GenBank/DDBJ databases">
        <title>Celeribacter sp. TSPH2 complete genome sequence.</title>
        <authorList>
            <person name="Woo J.-H."/>
            <person name="Kim H.-S."/>
        </authorList>
    </citation>
    <scope>NUCLEOTIDE SEQUENCE [LARGE SCALE GENOMIC DNA]</scope>
    <source>
        <strain evidence="3 4">TSPH2</strain>
    </source>
</reference>
<sequence>MSSKQKTFTRILCGGSVIAISAVLLAGEARAETLCAEALAPQPEGCERSNSDVVVTMPVGKNTEMVKEVMGSDFEAQGFSISIDQTPVAGAMPPPDPRRPADIVADRADVDIRFDGLTPRRLLNVSTDDLRATYRAGEVVRFRASTNYPAYIARAEVRVIDTTGRTPRTVATLPVAPNGTVNWTMPEDGPEEMVYVVRVYDAKGRYDETWPLELNRSEGHFDTHETSGAPLTAAGEGEDRTRQRAIPIAGGMVTVSGRADAGQPVRVMGETVPVTPSGEFLVSRIVPAGDRAVDVEFNRFGQPQQITRRLEIPASDWHYVAIADLTFGHRIKDTESEADPDYERNYAEGRLAYYASGITRNGWSVTSSLDTGEGDLEDIFRRLDEKDPRSVIERLDPEDLYPTYGDDSTSYDDTPTSGRVYLRLEKDDTRLTWGDFKADVSGGELLSNTRSLYGAELRSATSARTEDGEARVQGVLYGAQPDTLPQRDILRGTGGSVYFLSRQDLNGGSETVRVQVVDPDTGRVISTESLQAGVDYEIDYMQGVITLTQPLGSSSSDGGLVGSGTGAYDVNLVVQYEYTPTVEDVDGFSYGGRIEAWATNDLRLGFTAMNETTGVADQRMAAVDAYYKFGKSSFLEVEVAGTDGPGFSRSLSSDGGLTITEDGVAGLEDAMAYRFDSHVDFSDLGLSTGGYAELYYERKEAGFSTLNEDITEDQTLIGLRSEIEVSDRLSFGVRIEDFDRDGGDSKAEGELGVAYDLTDAWTIEAALGYLDQTTIGDPTETGDRTDLAARLSYAFSDDTKVWVLGQATVDRSGGLDRDDRLGFGAATRLGEKVKVSGEASDGTAGFAANARLAYSPTADNELYLGYTLDPTRTNGGYELVGEDRGKVVMGGRYRHSQTFSSFAETSMDFFGERHSMTDAYGITFTPNARWAFSGAMESGTVRDKINGDIERDAYSFGVAYTDEDRLRARGRLEYRTESGDGVSQDADTWAFAGGFEYHVSESARWLGNVDALISDNDDDSFRDGEYVEASLGYGFRPIDNERLNVLFKYTYLYDLPGADQVTANGDTEGDAQKSHVLSIDADYDLNQHFTLGGKYGYRRSEVAPRGTEDFSDSTAHLGIMRLDWHVVHNWDAMAEGRLMYTEGSETYDTGALLGVYRHVGNNAKIGVGYEWGQVSEDMTDLDYESSGVFLNLIAKF</sequence>